<name>A0ABY1MRK6_9PROT</name>
<dbReference type="EMBL" id="LT841305">
    <property type="protein sequence ID" value="SMH66433.1"/>
    <property type="molecule type" value="Genomic_DNA"/>
</dbReference>
<gene>
    <name evidence="2" type="ORF">AFERRI_30165</name>
</gene>
<keyword evidence="3" id="KW-1185">Reference proteome</keyword>
<feature type="transmembrane region" description="Helical" evidence="1">
    <location>
        <begin position="21"/>
        <end position="37"/>
    </location>
</feature>
<evidence type="ECO:0000256" key="1">
    <source>
        <dbReference type="SAM" id="Phobius"/>
    </source>
</evidence>
<keyword evidence="1" id="KW-0472">Membrane</keyword>
<protein>
    <submittedName>
        <fullName evidence="2">Uncharacterized protein</fullName>
    </submittedName>
</protein>
<sequence>MITHRGGMHDDPVVFAAKDKGSWVTIAIIGGLLWLAAL</sequence>
<reference evidence="2 3" key="1">
    <citation type="submission" date="2017-03" db="EMBL/GenBank/DDBJ databases">
        <authorList>
            <person name="Regsiter A."/>
            <person name="William W."/>
        </authorList>
    </citation>
    <scope>NUCLEOTIDE SEQUENCE [LARGE SCALE GENOMIC DNA]</scope>
    <source>
        <strain evidence="2">PRJEB5721</strain>
    </source>
</reference>
<evidence type="ECO:0000313" key="3">
    <source>
        <dbReference type="Proteomes" id="UP000193925"/>
    </source>
</evidence>
<keyword evidence="1" id="KW-1133">Transmembrane helix</keyword>
<dbReference type="Proteomes" id="UP000193925">
    <property type="component" value="Chromosome AFERRI"/>
</dbReference>
<accession>A0ABY1MRK6</accession>
<proteinExistence type="predicted"/>
<organism evidence="2 3">
    <name type="scientific">Acidithiobacillus ferrivorans</name>
    <dbReference type="NCBI Taxonomy" id="160808"/>
    <lineage>
        <taxon>Bacteria</taxon>
        <taxon>Pseudomonadati</taxon>
        <taxon>Pseudomonadota</taxon>
        <taxon>Acidithiobacillia</taxon>
        <taxon>Acidithiobacillales</taxon>
        <taxon>Acidithiobacillaceae</taxon>
        <taxon>Acidithiobacillus</taxon>
    </lineage>
</organism>
<keyword evidence="1" id="KW-0812">Transmembrane</keyword>
<evidence type="ECO:0000313" key="2">
    <source>
        <dbReference type="EMBL" id="SMH66433.1"/>
    </source>
</evidence>